<comment type="catalytic activity">
    <reaction evidence="5">
        <text>a 5'-end (N(2),N(7)-dimethyl 5'-triphosphoguanosine)-ribonucleoside in snRNA + S-adenosyl-L-methionine = a 5'-end (N(2),N(2),N(7)-trimethyl 5'-triphosphoguanosine)-ribonucleoside in snRNA + S-adenosyl-L-homocysteine + H(+)</text>
        <dbReference type="Rhea" id="RHEA:78479"/>
        <dbReference type="Rhea" id="RHEA-COMP:19087"/>
        <dbReference type="Rhea" id="RHEA-COMP:19089"/>
        <dbReference type="ChEBI" id="CHEBI:15378"/>
        <dbReference type="ChEBI" id="CHEBI:57856"/>
        <dbReference type="ChEBI" id="CHEBI:59789"/>
        <dbReference type="ChEBI" id="CHEBI:167623"/>
        <dbReference type="ChEBI" id="CHEBI:172880"/>
    </reaction>
    <physiologicalReaction direction="left-to-right" evidence="5">
        <dbReference type="Rhea" id="RHEA:78480"/>
    </physiologicalReaction>
</comment>
<dbReference type="Pfam" id="PF09445">
    <property type="entry name" value="Methyltransf_15"/>
    <property type="match status" value="1"/>
</dbReference>
<evidence type="ECO:0000256" key="3">
    <source>
        <dbReference type="ARBA" id="ARBA00047418"/>
    </source>
</evidence>
<evidence type="ECO:0000256" key="5">
    <source>
        <dbReference type="ARBA" id="ARBA00048763"/>
    </source>
</evidence>
<evidence type="ECO:0000256" key="2">
    <source>
        <dbReference type="ARBA" id="ARBA00025783"/>
    </source>
</evidence>
<dbReference type="WBParaSite" id="sdigi.contig139.g5097.t1">
    <property type="protein sequence ID" value="sdigi.contig139.g5097.t1"/>
    <property type="gene ID" value="sdigi.contig139.g5097"/>
</dbReference>
<accession>A0A915PFA8</accession>
<proteinExistence type="inferred from homology"/>
<evidence type="ECO:0000256" key="1">
    <source>
        <dbReference type="ARBA" id="ARBA00018517"/>
    </source>
</evidence>
<name>A0A915PFA8_9BILA</name>
<dbReference type="SUPFAM" id="SSF53335">
    <property type="entry name" value="S-adenosyl-L-methionine-dependent methyltransferases"/>
    <property type="match status" value="1"/>
</dbReference>
<feature type="compositionally biased region" description="Basic and acidic residues" evidence="8">
    <location>
        <begin position="243"/>
        <end position="254"/>
    </location>
</feature>
<dbReference type="InterPro" id="IPR019012">
    <property type="entry name" value="RNA_cap_Gua-N2-MeTrfase"/>
</dbReference>
<comment type="catalytic activity">
    <reaction evidence="6">
        <text>a 5'-end (N(7)-methyl 5'-triphosphoguanosine)-ribonucleoside in snRNA + S-adenosyl-L-methionine = a 5'-end (N(2),N(7)-dimethyl 5'-triphosphoguanosine)-ribonucleoside in snRNA + S-adenosyl-L-homocysteine + H(+)</text>
        <dbReference type="Rhea" id="RHEA:78471"/>
        <dbReference type="Rhea" id="RHEA-COMP:19085"/>
        <dbReference type="Rhea" id="RHEA-COMP:19087"/>
        <dbReference type="ChEBI" id="CHEBI:15378"/>
        <dbReference type="ChEBI" id="CHEBI:57856"/>
        <dbReference type="ChEBI" id="CHEBI:59789"/>
        <dbReference type="ChEBI" id="CHEBI:156461"/>
        <dbReference type="ChEBI" id="CHEBI:172880"/>
    </reaction>
    <physiologicalReaction direction="left-to-right" evidence="6">
        <dbReference type="Rhea" id="RHEA:78472"/>
    </physiologicalReaction>
</comment>
<protein>
    <recommendedName>
        <fullName evidence="1">Trimethylguanosine synthase</fullName>
    </recommendedName>
    <alternativeName>
        <fullName evidence="7">Cap-specific guanine-N(2) methyltransferase</fullName>
    </alternativeName>
</protein>
<evidence type="ECO:0000313" key="10">
    <source>
        <dbReference type="WBParaSite" id="sdigi.contig139.g5097.t1"/>
    </source>
</evidence>
<sequence length="738" mass="85416">MPRKLCEKIKHFAREPWHRYIVPGYNNEDGFPEYRFAWELFGEAVFYSSTDLFFQPAVFCCFSRAELSDTDLLSLTSELPIASNLAADPILDASESEMKGDEGGYDTDEDIAREMAALNLPLSFGDSRRQGRDYRCCARKYKNYRIRRKSPHHECLSDYLFCNGPYLERKSWFHDYPESFCTTQAAEDFDKYTNLNCVPYALLKEHEEIDTFFGISYSEVNHKSEACSEHWFRGEKNFIKGELEGNSDRGREMENSAEDEEQKHRTDLQEGHSTDDLFKTDCDWDLLYLKHKEAVENRIAKDYNKYKKESNIRRCLEFPDELASVGLIYRKGGSSSEEDDDDDDYLQTGIPGLQRQRGFHIADVHYDFQIPCRFIQKNRIIRPLINEGDIINSFAISAAENISESTNCEFKDFDFGYNAKRDRWLLAINALKTFADDKDMPKYYNQRFRLFSKLNEGIMMDREGWYSVTPERIAAHIADRVVIIKDAVLLDGFAGVGGNCIQFALKGAYVIALDMDPVRLRCAKRNAEIYGVADRINFICIDFFNFCKFHCNKVKQLKMQVREKQNGTLRSLGYDTSKLWKRRRKKKKIANIDRVEKTADSKEFKVVEKTETGKSERTVLVEIDTDDEDDFGIAVDSCNHKPVFDAVLLSPPWGGPSYLKTKLFSLKNMEPKGDRIFRITRKLTHNIAYYLPRQTDAKELIELAKNTGGIVEIEQAEINRKVKAVTAYYGELACEASW</sequence>
<reference evidence="10" key="1">
    <citation type="submission" date="2022-11" db="UniProtKB">
        <authorList>
            <consortium name="WormBaseParasite"/>
        </authorList>
    </citation>
    <scope>IDENTIFICATION</scope>
</reference>
<comment type="similarity">
    <text evidence="2">Belongs to the methyltransferase superfamily. Trimethylguanosine synthase family.</text>
</comment>
<dbReference type="PANTHER" id="PTHR14741">
    <property type="entry name" value="S-ADENOSYLMETHIONINE-DEPENDENT METHYLTRANSFERASE RELATED"/>
    <property type="match status" value="1"/>
</dbReference>
<evidence type="ECO:0000256" key="7">
    <source>
        <dbReference type="ARBA" id="ARBA00049790"/>
    </source>
</evidence>
<evidence type="ECO:0000313" key="9">
    <source>
        <dbReference type="Proteomes" id="UP000887581"/>
    </source>
</evidence>
<dbReference type="Proteomes" id="UP000887581">
    <property type="component" value="Unplaced"/>
</dbReference>
<dbReference type="AlphaFoldDB" id="A0A915PFA8"/>
<evidence type="ECO:0000256" key="4">
    <source>
        <dbReference type="ARBA" id="ARBA00048740"/>
    </source>
</evidence>
<dbReference type="InterPro" id="IPR029063">
    <property type="entry name" value="SAM-dependent_MTases_sf"/>
</dbReference>
<dbReference type="Gene3D" id="3.40.50.150">
    <property type="entry name" value="Vaccinia Virus protein VP39"/>
    <property type="match status" value="1"/>
</dbReference>
<comment type="catalytic activity">
    <reaction evidence="4">
        <text>a 5'-end (N(7)-methyl 5'-triphosphoguanosine)-ribonucleoside in snoRNA + S-adenosyl-L-methionine = a 5'-end (N(2),N(7)-dimethyl 5'-triphosphoguanosine)-ribonucleoside in snoRNA + S-adenosyl-L-homocysteine + H(+)</text>
        <dbReference type="Rhea" id="RHEA:78475"/>
        <dbReference type="Rhea" id="RHEA-COMP:19086"/>
        <dbReference type="Rhea" id="RHEA-COMP:19088"/>
        <dbReference type="ChEBI" id="CHEBI:15378"/>
        <dbReference type="ChEBI" id="CHEBI:57856"/>
        <dbReference type="ChEBI" id="CHEBI:59789"/>
        <dbReference type="ChEBI" id="CHEBI:156461"/>
        <dbReference type="ChEBI" id="CHEBI:172880"/>
    </reaction>
    <physiologicalReaction direction="left-to-right" evidence="4">
        <dbReference type="Rhea" id="RHEA:78476"/>
    </physiologicalReaction>
</comment>
<dbReference type="GO" id="GO:0005634">
    <property type="term" value="C:nucleus"/>
    <property type="evidence" value="ECO:0007669"/>
    <property type="project" value="TreeGrafter"/>
</dbReference>
<feature type="compositionally biased region" description="Basic and acidic residues" evidence="8">
    <location>
        <begin position="261"/>
        <end position="272"/>
    </location>
</feature>
<dbReference type="GO" id="GO:0071164">
    <property type="term" value="F:RNA cap trimethylguanosine synthase activity"/>
    <property type="evidence" value="ECO:0007669"/>
    <property type="project" value="TreeGrafter"/>
</dbReference>
<organism evidence="9 10">
    <name type="scientific">Setaria digitata</name>
    <dbReference type="NCBI Taxonomy" id="48799"/>
    <lineage>
        <taxon>Eukaryota</taxon>
        <taxon>Metazoa</taxon>
        <taxon>Ecdysozoa</taxon>
        <taxon>Nematoda</taxon>
        <taxon>Chromadorea</taxon>
        <taxon>Rhabditida</taxon>
        <taxon>Spirurina</taxon>
        <taxon>Spiruromorpha</taxon>
        <taxon>Filarioidea</taxon>
        <taxon>Setariidae</taxon>
        <taxon>Setaria</taxon>
    </lineage>
</organism>
<keyword evidence="9" id="KW-1185">Reference proteome</keyword>
<comment type="catalytic activity">
    <reaction evidence="3">
        <text>a 5'-end (N(2),N(7)-dimethyl 5'-triphosphoguanosine)-ribonucleoside in snoRNA + S-adenosyl-L-methionine = a 5'-end (N(2),N(2),N(7)-trimethyl 5'-triphosphoguanosine)-ribonucleoside in snoRNA + S-adenosyl-L-homocysteine + H(+)</text>
        <dbReference type="Rhea" id="RHEA:78507"/>
        <dbReference type="Rhea" id="RHEA-COMP:19088"/>
        <dbReference type="Rhea" id="RHEA-COMP:19090"/>
        <dbReference type="ChEBI" id="CHEBI:15378"/>
        <dbReference type="ChEBI" id="CHEBI:57856"/>
        <dbReference type="ChEBI" id="CHEBI:59789"/>
        <dbReference type="ChEBI" id="CHEBI:167623"/>
        <dbReference type="ChEBI" id="CHEBI:172880"/>
    </reaction>
    <physiologicalReaction direction="left-to-right" evidence="3">
        <dbReference type="Rhea" id="RHEA:78508"/>
    </physiologicalReaction>
</comment>
<dbReference type="PANTHER" id="PTHR14741:SF32">
    <property type="entry name" value="TRIMETHYLGUANOSINE SYNTHASE"/>
    <property type="match status" value="1"/>
</dbReference>
<feature type="region of interest" description="Disordered" evidence="8">
    <location>
        <begin position="243"/>
        <end position="272"/>
    </location>
</feature>
<evidence type="ECO:0000256" key="6">
    <source>
        <dbReference type="ARBA" id="ARBA00049075"/>
    </source>
</evidence>
<evidence type="ECO:0000256" key="8">
    <source>
        <dbReference type="SAM" id="MobiDB-lite"/>
    </source>
</evidence>